<name>A0A084EMP4_SPHYA</name>
<evidence type="ECO:0000313" key="1">
    <source>
        <dbReference type="EMBL" id="KEZ19236.1"/>
    </source>
</evidence>
<comment type="caution">
    <text evidence="1">The sequence shown here is derived from an EMBL/GenBank/DDBJ whole genome shotgun (WGS) entry which is preliminary data.</text>
</comment>
<dbReference type="EMBL" id="JGVR01000010">
    <property type="protein sequence ID" value="KEZ19236.1"/>
    <property type="molecule type" value="Genomic_DNA"/>
</dbReference>
<organism evidence="1 2">
    <name type="scientific">Sphingobium yanoikuyae</name>
    <name type="common">Sphingomonas yanoikuyae</name>
    <dbReference type="NCBI Taxonomy" id="13690"/>
    <lineage>
        <taxon>Bacteria</taxon>
        <taxon>Pseudomonadati</taxon>
        <taxon>Pseudomonadota</taxon>
        <taxon>Alphaproteobacteria</taxon>
        <taxon>Sphingomonadales</taxon>
        <taxon>Sphingomonadaceae</taxon>
        <taxon>Sphingobium</taxon>
    </lineage>
</organism>
<gene>
    <name evidence="1" type="ORF">CP98_02147</name>
</gene>
<dbReference type="SUPFAM" id="SSF56059">
    <property type="entry name" value="Glutathione synthetase ATP-binding domain-like"/>
    <property type="match status" value="1"/>
</dbReference>
<dbReference type="PATRIC" id="fig|13690.10.peg.2204"/>
<dbReference type="Proteomes" id="UP000028534">
    <property type="component" value="Unassembled WGS sequence"/>
</dbReference>
<proteinExistence type="predicted"/>
<reference evidence="1 2" key="1">
    <citation type="submission" date="2014-03" db="EMBL/GenBank/DDBJ databases">
        <title>Genome sequence of Sphingobium yanoikuyae B1.</title>
        <authorList>
            <person name="Gan H.M."/>
            <person name="Gan H.Y."/>
            <person name="Savka M.A."/>
        </authorList>
    </citation>
    <scope>NUCLEOTIDE SEQUENCE [LARGE SCALE GENOMIC DNA]</scope>
    <source>
        <strain evidence="1 2">B1</strain>
    </source>
</reference>
<accession>A0A084EMP4</accession>
<dbReference type="AlphaFoldDB" id="A0A084EMP4"/>
<dbReference type="Gene3D" id="3.30.470.20">
    <property type="entry name" value="ATP-grasp fold, B domain"/>
    <property type="match status" value="1"/>
</dbReference>
<dbReference type="eggNOG" id="COG3919">
    <property type="taxonomic scope" value="Bacteria"/>
</dbReference>
<sequence>MALRTSAGACVSRLPCAIVIGLENAISLTIVRELGRHGVPVHGVGPASGIAAASRYCTDSTDRPSGPAADWLPDLIARTGARAVFAISETDLLDLALLPPMIGDCHILVPRAEALNQVIDKRRTLAAAAAQGLLIPRTWQPMAGDDFQAHAASMPYPLVAKWANPPAVMPLLERAGLEWIKAEYVRTPDALQALLARYRPVGIWPMIQQYCSGVGLGQMLFMADGDATLHFQHRRLHEWPPEGGVSTLCRAEPRDRHGQQMALSEQLLRALGWQGPAMVEYRYDAGSGHYWLMEVNGRFWGSLPLAGHCHAHFAWEAYRRAVLGETDAAPLPHDTLRARYMVPETKRLLRLLMGGKIADPFFRARPWRDLCTYLLGFLDPRMRYYVFSFSDPRPLLRDLGQIVRKALRRDKS</sequence>
<evidence type="ECO:0000313" key="2">
    <source>
        <dbReference type="Proteomes" id="UP000028534"/>
    </source>
</evidence>
<protein>
    <submittedName>
        <fullName evidence="1">Putative ATP-grasp enzyme</fullName>
    </submittedName>
</protein>
<dbReference type="STRING" id="13690.AX777_15125"/>